<dbReference type="CDD" id="cd07377">
    <property type="entry name" value="WHTH_GntR"/>
    <property type="match status" value="1"/>
</dbReference>
<dbReference type="SUPFAM" id="SSF53383">
    <property type="entry name" value="PLP-dependent transferases"/>
    <property type="match status" value="1"/>
</dbReference>
<dbReference type="Gene3D" id="3.40.640.10">
    <property type="entry name" value="Type I PLP-dependent aspartate aminotransferase-like (Major domain)"/>
    <property type="match status" value="1"/>
</dbReference>
<name>A0A437GUH6_9SPHN</name>
<evidence type="ECO:0000256" key="1">
    <source>
        <dbReference type="ARBA" id="ARBA00005384"/>
    </source>
</evidence>
<dbReference type="InterPro" id="IPR004839">
    <property type="entry name" value="Aminotransferase_I/II_large"/>
</dbReference>
<dbReference type="Proteomes" id="UP000283003">
    <property type="component" value="Unassembled WGS sequence"/>
</dbReference>
<dbReference type="GO" id="GO:0008483">
    <property type="term" value="F:transaminase activity"/>
    <property type="evidence" value="ECO:0007669"/>
    <property type="project" value="UniProtKB-KW"/>
</dbReference>
<dbReference type="InterPro" id="IPR015421">
    <property type="entry name" value="PyrdxlP-dep_Trfase_major"/>
</dbReference>
<keyword evidence="7" id="KW-0808">Transferase</keyword>
<keyword evidence="3" id="KW-0805">Transcription regulation</keyword>
<dbReference type="SMART" id="SM00345">
    <property type="entry name" value="HTH_GNTR"/>
    <property type="match status" value="1"/>
</dbReference>
<dbReference type="GO" id="GO:0003677">
    <property type="term" value="F:DNA binding"/>
    <property type="evidence" value="ECO:0007669"/>
    <property type="project" value="UniProtKB-KW"/>
</dbReference>
<organism evidence="7 8">
    <name type="scientific">Croceicoccus ponticola</name>
    <dbReference type="NCBI Taxonomy" id="2217664"/>
    <lineage>
        <taxon>Bacteria</taxon>
        <taxon>Pseudomonadati</taxon>
        <taxon>Pseudomonadota</taxon>
        <taxon>Alphaproteobacteria</taxon>
        <taxon>Sphingomonadales</taxon>
        <taxon>Erythrobacteraceae</taxon>
        <taxon>Croceicoccus</taxon>
    </lineage>
</organism>
<evidence type="ECO:0000256" key="4">
    <source>
        <dbReference type="ARBA" id="ARBA00023125"/>
    </source>
</evidence>
<dbReference type="Pfam" id="PF00392">
    <property type="entry name" value="GntR"/>
    <property type="match status" value="1"/>
</dbReference>
<dbReference type="InterPro" id="IPR051446">
    <property type="entry name" value="HTH_trans_reg/aminotransferase"/>
</dbReference>
<dbReference type="AlphaFoldDB" id="A0A437GUH6"/>
<dbReference type="InterPro" id="IPR036388">
    <property type="entry name" value="WH-like_DNA-bd_sf"/>
</dbReference>
<evidence type="ECO:0000259" key="6">
    <source>
        <dbReference type="PROSITE" id="PS50949"/>
    </source>
</evidence>
<comment type="similarity">
    <text evidence="1">In the C-terminal section; belongs to the class-I pyridoxal-phosphate-dependent aminotransferase family.</text>
</comment>
<keyword evidence="8" id="KW-1185">Reference proteome</keyword>
<proteinExistence type="inferred from homology"/>
<evidence type="ECO:0000256" key="5">
    <source>
        <dbReference type="ARBA" id="ARBA00023163"/>
    </source>
</evidence>
<dbReference type="PANTHER" id="PTHR46577">
    <property type="entry name" value="HTH-TYPE TRANSCRIPTIONAL REGULATORY PROTEIN GABR"/>
    <property type="match status" value="1"/>
</dbReference>
<dbReference type="GO" id="GO:0030170">
    <property type="term" value="F:pyridoxal phosphate binding"/>
    <property type="evidence" value="ECO:0007669"/>
    <property type="project" value="InterPro"/>
</dbReference>
<dbReference type="OrthoDB" id="9804020at2"/>
<dbReference type="PANTHER" id="PTHR46577:SF1">
    <property type="entry name" value="HTH-TYPE TRANSCRIPTIONAL REGULATORY PROTEIN GABR"/>
    <property type="match status" value="1"/>
</dbReference>
<accession>A0A437GUH6</accession>
<evidence type="ECO:0000313" key="8">
    <source>
        <dbReference type="Proteomes" id="UP000283003"/>
    </source>
</evidence>
<keyword evidence="4" id="KW-0238">DNA-binding</keyword>
<evidence type="ECO:0000256" key="2">
    <source>
        <dbReference type="ARBA" id="ARBA00022898"/>
    </source>
</evidence>
<protein>
    <submittedName>
        <fullName evidence="7">PLP-dependent aminotransferase family protein</fullName>
    </submittedName>
</protein>
<sequence length="469" mass="49712">MTLSCKPPVMHNWLPDLDTVAGPKYRAIADAMERDILAGRLAAGTRLPPQRVLAETLGIDLTTVSRGYGEAQRRGLIGGEGRRGSFVLTQAAGKNVELDQPVETSMNAPPQPASNVLANAWRTASEILLTQTSIPPPFHYQPGGGMASVRAAGATLLQTRGIDCGVDTVVVTAGGQHGLHAIVSTALRPGDAVAVAPFTYPGFLSLARRYGLRLIPIAADKKGVLPEALAETCQREKIKGLYVIPTNDNPTTATMDLARREAIAQVAARADLIVIEDDAYGLLPEAPIASLASLIPDRTFHICSTSKIISPGLRIAWVRAPDIGAAWHLATDLHETAIMAPPFNAAVVAVWLETGDFWRLAQEVRSEVRARQELVAAALTPGSYRTQAYGYHLWLPLLPGSDPAIIIDTLRPYGLSLSASDAFAVDKASAPHGLRVTTGGLISGDALTSALSLLREVATGSATQKFSLV</sequence>
<dbReference type="CDD" id="cd00609">
    <property type="entry name" value="AAT_like"/>
    <property type="match status" value="1"/>
</dbReference>
<dbReference type="Gene3D" id="1.10.10.10">
    <property type="entry name" value="Winged helix-like DNA-binding domain superfamily/Winged helix DNA-binding domain"/>
    <property type="match status" value="1"/>
</dbReference>
<dbReference type="Pfam" id="PF00155">
    <property type="entry name" value="Aminotran_1_2"/>
    <property type="match status" value="1"/>
</dbReference>
<dbReference type="SUPFAM" id="SSF46785">
    <property type="entry name" value="Winged helix' DNA-binding domain"/>
    <property type="match status" value="1"/>
</dbReference>
<dbReference type="EMBL" id="RXOL01000010">
    <property type="protein sequence ID" value="RVQ65042.1"/>
    <property type="molecule type" value="Genomic_DNA"/>
</dbReference>
<keyword evidence="2" id="KW-0663">Pyridoxal phosphate</keyword>
<evidence type="ECO:0000256" key="3">
    <source>
        <dbReference type="ARBA" id="ARBA00023015"/>
    </source>
</evidence>
<dbReference type="GO" id="GO:0003700">
    <property type="term" value="F:DNA-binding transcription factor activity"/>
    <property type="evidence" value="ECO:0007669"/>
    <property type="project" value="InterPro"/>
</dbReference>
<comment type="caution">
    <text evidence="7">The sequence shown here is derived from an EMBL/GenBank/DDBJ whole genome shotgun (WGS) entry which is preliminary data.</text>
</comment>
<keyword evidence="5" id="KW-0804">Transcription</keyword>
<dbReference type="PROSITE" id="PS50949">
    <property type="entry name" value="HTH_GNTR"/>
    <property type="match status" value="1"/>
</dbReference>
<reference evidence="7 8" key="1">
    <citation type="submission" date="2018-12" db="EMBL/GenBank/DDBJ databases">
        <title>Croceicoccus ponticola sp. nov., a lipolytic bacterium isolated from seawater.</title>
        <authorList>
            <person name="Yoon J.-H."/>
        </authorList>
    </citation>
    <scope>NUCLEOTIDE SEQUENCE [LARGE SCALE GENOMIC DNA]</scope>
    <source>
        <strain evidence="7 8">GM-16</strain>
    </source>
</reference>
<feature type="domain" description="HTH gntR-type" evidence="6">
    <location>
        <begin position="22"/>
        <end position="90"/>
    </location>
</feature>
<dbReference type="InterPro" id="IPR015424">
    <property type="entry name" value="PyrdxlP-dep_Trfase"/>
</dbReference>
<dbReference type="InterPro" id="IPR000524">
    <property type="entry name" value="Tscrpt_reg_HTH_GntR"/>
</dbReference>
<gene>
    <name evidence="7" type="ORF">EKN06_14630</name>
</gene>
<keyword evidence="7" id="KW-0032">Aminotransferase</keyword>
<evidence type="ECO:0000313" key="7">
    <source>
        <dbReference type="EMBL" id="RVQ65042.1"/>
    </source>
</evidence>
<dbReference type="InterPro" id="IPR036390">
    <property type="entry name" value="WH_DNA-bd_sf"/>
</dbReference>